<dbReference type="RefSeq" id="WP_088920428.1">
    <property type="nucleotide sequence ID" value="NZ_CP018632.1"/>
</dbReference>
<dbReference type="PROSITE" id="PS51257">
    <property type="entry name" value="PROKAR_LIPOPROTEIN"/>
    <property type="match status" value="1"/>
</dbReference>
<evidence type="ECO:0000256" key="1">
    <source>
        <dbReference type="SAM" id="MobiDB-lite"/>
    </source>
</evidence>
<feature type="chain" id="PRO_5016296059" description="BIG2 domain-containing protein" evidence="2">
    <location>
        <begin position="24"/>
        <end position="421"/>
    </location>
</feature>
<feature type="region of interest" description="Disordered" evidence="1">
    <location>
        <begin position="373"/>
        <end position="394"/>
    </location>
</feature>
<keyword evidence="4" id="KW-1185">Reference proteome</keyword>
<dbReference type="InterPro" id="IPR008964">
    <property type="entry name" value="Invasin/intimin_cell_adhesion"/>
</dbReference>
<gene>
    <name evidence="3" type="ORF">IMCC3135_27310</name>
</gene>
<dbReference type="SUPFAM" id="SSF49373">
    <property type="entry name" value="Invasin/intimin cell-adhesion fragments"/>
    <property type="match status" value="1"/>
</dbReference>
<dbReference type="AlphaFoldDB" id="A0A2Z2P4C0"/>
<keyword evidence="2" id="KW-0732">Signal</keyword>
<evidence type="ECO:0000256" key="2">
    <source>
        <dbReference type="SAM" id="SignalP"/>
    </source>
</evidence>
<name>A0A2Z2P4C0_9GAMM</name>
<feature type="compositionally biased region" description="Low complexity" evidence="1">
    <location>
        <begin position="373"/>
        <end position="383"/>
    </location>
</feature>
<proteinExistence type="predicted"/>
<dbReference type="KEGG" id="gai:IMCC3135_27310"/>
<sequence>MRTFKLASAAVLALIVAGCDGNARPFEEAVEVRTENLTSIEVVPPTITVPALFMNIGDTAQFGVQGNTVIGQVLTLDSDDRQWQVTDESVASIDGNGLLTAKANGIVGVFVSIGGLETIQYDLTVSQADLIDVSEVIGEAIIERCLPQEYSATGLFDDGSTRDLSEVSWSLAAADSSNARIQNNPDITAEVTGLNASSITLTAALSGFTLPLPLEISDSLTALDISPDSVSLSVDGTQTLAAFGTYEGAAPGSTDTTTQRTSVNVSSAVDWQITNGGEDVASVSNTTGSKGLVTGLESGVANLTVSCGVDRVSDAVVVTISDSSSDELSFERGSSISVDVDAASFTLNVSSGSSYSSDDILDNDDLTWEFDSSSSTSDAISLDGTGDDAGEVDPLRVGSGTITVTDSDGNSETIFIEVTDN</sequence>
<evidence type="ECO:0000313" key="3">
    <source>
        <dbReference type="EMBL" id="ASJ75517.1"/>
    </source>
</evidence>
<dbReference type="EMBL" id="CP018632">
    <property type="protein sequence ID" value="ASJ75517.1"/>
    <property type="molecule type" value="Genomic_DNA"/>
</dbReference>
<dbReference type="OrthoDB" id="6192638at2"/>
<dbReference type="Gene3D" id="2.60.40.1080">
    <property type="match status" value="3"/>
</dbReference>
<protein>
    <recommendedName>
        <fullName evidence="5">BIG2 domain-containing protein</fullName>
    </recommendedName>
</protein>
<organism evidence="3 4">
    <name type="scientific">Granulosicoccus antarcticus IMCC3135</name>
    <dbReference type="NCBI Taxonomy" id="1192854"/>
    <lineage>
        <taxon>Bacteria</taxon>
        <taxon>Pseudomonadati</taxon>
        <taxon>Pseudomonadota</taxon>
        <taxon>Gammaproteobacteria</taxon>
        <taxon>Chromatiales</taxon>
        <taxon>Granulosicoccaceae</taxon>
        <taxon>Granulosicoccus</taxon>
    </lineage>
</organism>
<reference evidence="3 4" key="1">
    <citation type="submission" date="2016-12" db="EMBL/GenBank/DDBJ databases">
        <authorList>
            <person name="Song W.-J."/>
            <person name="Kurnit D.M."/>
        </authorList>
    </citation>
    <scope>NUCLEOTIDE SEQUENCE [LARGE SCALE GENOMIC DNA]</scope>
    <source>
        <strain evidence="3 4">IMCC3135</strain>
    </source>
</reference>
<evidence type="ECO:0000313" key="4">
    <source>
        <dbReference type="Proteomes" id="UP000250079"/>
    </source>
</evidence>
<feature type="signal peptide" evidence="2">
    <location>
        <begin position="1"/>
        <end position="23"/>
    </location>
</feature>
<accession>A0A2Z2P4C0</accession>
<dbReference type="Proteomes" id="UP000250079">
    <property type="component" value="Chromosome"/>
</dbReference>
<evidence type="ECO:0008006" key="5">
    <source>
        <dbReference type="Google" id="ProtNLM"/>
    </source>
</evidence>